<evidence type="ECO:0000313" key="2">
    <source>
        <dbReference type="EMBL" id="SEC93441.1"/>
    </source>
</evidence>
<evidence type="ECO:0000256" key="1">
    <source>
        <dbReference type="SAM" id="Phobius"/>
    </source>
</evidence>
<sequence>MRWATRIGVVSTHHAAAARALWVLAALAFVGTSASEVSVTLVITLVVAIAATSALVTVTREPAKSAAARRGAQSGYPGVRCGHAATAMAPMRQVKYDGSPIRILDESDQRSPCPYLADHTL</sequence>
<feature type="transmembrane region" description="Helical" evidence="1">
    <location>
        <begin position="37"/>
        <end position="59"/>
    </location>
</feature>
<keyword evidence="1" id="KW-1133">Transmembrane helix</keyword>
<protein>
    <submittedName>
        <fullName evidence="2">Uncharacterized protein</fullName>
    </submittedName>
</protein>
<organism evidence="2 3">
    <name type="scientific">Rhodococcus koreensis</name>
    <dbReference type="NCBI Taxonomy" id="99653"/>
    <lineage>
        <taxon>Bacteria</taxon>
        <taxon>Bacillati</taxon>
        <taxon>Actinomycetota</taxon>
        <taxon>Actinomycetes</taxon>
        <taxon>Mycobacteriales</taxon>
        <taxon>Nocardiaceae</taxon>
        <taxon>Rhodococcus</taxon>
    </lineage>
</organism>
<feature type="transmembrane region" description="Helical" evidence="1">
    <location>
        <begin position="12"/>
        <end position="31"/>
    </location>
</feature>
<keyword evidence="1" id="KW-0472">Membrane</keyword>
<reference evidence="3" key="1">
    <citation type="submission" date="2016-10" db="EMBL/GenBank/DDBJ databases">
        <authorList>
            <person name="Varghese N."/>
            <person name="Submissions S."/>
        </authorList>
    </citation>
    <scope>NUCLEOTIDE SEQUENCE [LARGE SCALE GENOMIC DNA]</scope>
    <source>
        <strain evidence="3">DSM 44498</strain>
    </source>
</reference>
<dbReference type="EMBL" id="FNSV01000005">
    <property type="protein sequence ID" value="SEC93441.1"/>
    <property type="molecule type" value="Genomic_DNA"/>
</dbReference>
<dbReference type="AlphaFoldDB" id="A0A1H4WLD4"/>
<proteinExistence type="predicted"/>
<accession>A0A1H4WLD4</accession>
<keyword evidence="3" id="KW-1185">Reference proteome</keyword>
<gene>
    <name evidence="2" type="ORF">SAMN04490239_6044</name>
</gene>
<keyword evidence="1" id="KW-0812">Transmembrane</keyword>
<name>A0A1H4WLD4_9NOCA</name>
<evidence type="ECO:0000313" key="3">
    <source>
        <dbReference type="Proteomes" id="UP000183561"/>
    </source>
</evidence>
<dbReference type="Proteomes" id="UP000183561">
    <property type="component" value="Unassembled WGS sequence"/>
</dbReference>
<dbReference type="RefSeq" id="WP_072946735.1">
    <property type="nucleotide sequence ID" value="NZ_FNSV01000005.1"/>
</dbReference>